<keyword evidence="9" id="KW-0573">Peptidoglycan synthesis</keyword>
<feature type="transmembrane region" description="Helical" evidence="15">
    <location>
        <begin position="12"/>
        <end position="35"/>
    </location>
</feature>
<keyword evidence="12" id="KW-0961">Cell wall biogenesis/degradation</keyword>
<evidence type="ECO:0000256" key="5">
    <source>
        <dbReference type="ARBA" id="ARBA00012448"/>
    </source>
</evidence>
<organism evidence="18 19">
    <name type="scientific">Evansella caseinilytica</name>
    <dbReference type="NCBI Taxonomy" id="1503961"/>
    <lineage>
        <taxon>Bacteria</taxon>
        <taxon>Bacillati</taxon>
        <taxon>Bacillota</taxon>
        <taxon>Bacilli</taxon>
        <taxon>Bacillales</taxon>
        <taxon>Bacillaceae</taxon>
        <taxon>Evansella</taxon>
    </lineage>
</organism>
<evidence type="ECO:0000256" key="10">
    <source>
        <dbReference type="ARBA" id="ARBA00022989"/>
    </source>
</evidence>
<keyword evidence="18" id="KW-0132">Cell division</keyword>
<dbReference type="SUPFAM" id="SSF56519">
    <property type="entry name" value="Penicillin binding protein dimerisation domain"/>
    <property type="match status" value="1"/>
</dbReference>
<dbReference type="GO" id="GO:0009252">
    <property type="term" value="P:peptidoglycan biosynthetic process"/>
    <property type="evidence" value="ECO:0007669"/>
    <property type="project" value="UniProtKB-UniPathway"/>
</dbReference>
<evidence type="ECO:0000256" key="1">
    <source>
        <dbReference type="ARBA" id="ARBA00004167"/>
    </source>
</evidence>
<dbReference type="PANTHER" id="PTHR30627:SF2">
    <property type="entry name" value="PEPTIDOGLYCAN D,D-TRANSPEPTIDASE MRDA"/>
    <property type="match status" value="1"/>
</dbReference>
<feature type="compositionally biased region" description="Acidic residues" evidence="14">
    <location>
        <begin position="666"/>
        <end position="675"/>
    </location>
</feature>
<evidence type="ECO:0000256" key="11">
    <source>
        <dbReference type="ARBA" id="ARBA00023136"/>
    </source>
</evidence>
<dbReference type="GO" id="GO:0071555">
    <property type="term" value="P:cell wall organization"/>
    <property type="evidence" value="ECO:0007669"/>
    <property type="project" value="UniProtKB-KW"/>
</dbReference>
<dbReference type="UniPathway" id="UPA00219"/>
<evidence type="ECO:0000259" key="17">
    <source>
        <dbReference type="Pfam" id="PF03717"/>
    </source>
</evidence>
<evidence type="ECO:0000256" key="13">
    <source>
        <dbReference type="ARBA" id="ARBA00034000"/>
    </source>
</evidence>
<dbReference type="GO" id="GO:0005886">
    <property type="term" value="C:plasma membrane"/>
    <property type="evidence" value="ECO:0007669"/>
    <property type="project" value="UniProtKB-SubCell"/>
</dbReference>
<dbReference type="InterPro" id="IPR012338">
    <property type="entry name" value="Beta-lactam/transpept-like"/>
</dbReference>
<dbReference type="InterPro" id="IPR005311">
    <property type="entry name" value="PBP_dimer"/>
</dbReference>
<comment type="pathway">
    <text evidence="3">Cell wall biogenesis; peptidoglycan biosynthesis.</text>
</comment>
<dbReference type="OrthoDB" id="9770103at2"/>
<feature type="domain" description="Penicillin-binding protein dimerisation" evidence="17">
    <location>
        <begin position="58"/>
        <end position="289"/>
    </location>
</feature>
<evidence type="ECO:0000256" key="14">
    <source>
        <dbReference type="SAM" id="MobiDB-lite"/>
    </source>
</evidence>
<dbReference type="GO" id="GO:0008658">
    <property type="term" value="F:penicillin binding"/>
    <property type="evidence" value="ECO:0007669"/>
    <property type="project" value="InterPro"/>
</dbReference>
<keyword evidence="6" id="KW-1003">Cell membrane</keyword>
<evidence type="ECO:0000256" key="2">
    <source>
        <dbReference type="ARBA" id="ARBA00004236"/>
    </source>
</evidence>
<evidence type="ECO:0000256" key="6">
    <source>
        <dbReference type="ARBA" id="ARBA00022475"/>
    </source>
</evidence>
<evidence type="ECO:0000256" key="12">
    <source>
        <dbReference type="ARBA" id="ARBA00023316"/>
    </source>
</evidence>
<evidence type="ECO:0000256" key="3">
    <source>
        <dbReference type="ARBA" id="ARBA00004752"/>
    </source>
</evidence>
<proteinExistence type="inferred from homology"/>
<dbReference type="InterPro" id="IPR001460">
    <property type="entry name" value="PCN-bd_Tpept"/>
</dbReference>
<dbReference type="PANTHER" id="PTHR30627">
    <property type="entry name" value="PEPTIDOGLYCAN D,D-TRANSPEPTIDASE"/>
    <property type="match status" value="1"/>
</dbReference>
<evidence type="ECO:0000256" key="4">
    <source>
        <dbReference type="ARBA" id="ARBA00007171"/>
    </source>
</evidence>
<feature type="region of interest" description="Disordered" evidence="14">
    <location>
        <begin position="656"/>
        <end position="675"/>
    </location>
</feature>
<gene>
    <name evidence="18" type="ORF">SAMN05421736_104297</name>
</gene>
<dbReference type="AlphaFoldDB" id="A0A1H3P3R1"/>
<evidence type="ECO:0000313" key="19">
    <source>
        <dbReference type="Proteomes" id="UP000198935"/>
    </source>
</evidence>
<dbReference type="Pfam" id="PF03717">
    <property type="entry name" value="PBP_dimer"/>
    <property type="match status" value="1"/>
</dbReference>
<keyword evidence="18" id="KW-0131">Cell cycle</keyword>
<comment type="catalytic activity">
    <reaction evidence="13">
        <text>Preferential cleavage: (Ac)2-L-Lys-D-Ala-|-D-Ala. Also transpeptidation of peptidyl-alanyl moieties that are N-acyl substituents of D-alanine.</text>
        <dbReference type="EC" id="3.4.16.4"/>
    </reaction>
</comment>
<dbReference type="GO" id="GO:0008360">
    <property type="term" value="P:regulation of cell shape"/>
    <property type="evidence" value="ECO:0007669"/>
    <property type="project" value="UniProtKB-KW"/>
</dbReference>
<dbReference type="Pfam" id="PF00905">
    <property type="entry name" value="Transpeptidase"/>
    <property type="match status" value="1"/>
</dbReference>
<dbReference type="STRING" id="1503961.SAMN05421736_104297"/>
<reference evidence="19" key="1">
    <citation type="submission" date="2016-10" db="EMBL/GenBank/DDBJ databases">
        <authorList>
            <person name="Varghese N."/>
            <person name="Submissions S."/>
        </authorList>
    </citation>
    <scope>NUCLEOTIDE SEQUENCE [LARGE SCALE GENOMIC DNA]</scope>
    <source>
        <strain evidence="19">SP</strain>
    </source>
</reference>
<dbReference type="GO" id="GO:0051301">
    <property type="term" value="P:cell division"/>
    <property type="evidence" value="ECO:0007669"/>
    <property type="project" value="UniProtKB-KW"/>
</dbReference>
<dbReference type="Gene3D" id="1.10.10.1230">
    <property type="entry name" value="Penicillin-binding protein, N-terminal non-catalytic domain, head sub-domain"/>
    <property type="match status" value="1"/>
</dbReference>
<keyword evidence="11 15" id="KW-0472">Membrane</keyword>
<sequence>MEEKKSKKSHLPFRLNILFFIVFMLFSSLILRLGYVQIVQGQEYEVQLEKTVNISSPVEAPRGLIYDRYGNLIVDNELLFTVTYTNRSTPTKEMLETARKLNQYITVESSRVNDRDLKEYWSVLYPDEFEEKLTVAEAKERDLSDSDAHDERLAAISEEELAAISKEDMEVFHIWREFTAGYNNLPTKVKRGIAYKEAAEIMENLEDLPGVEIIRDSERVYLYGDTLRSIIGNVGAIPSEQIDYYLANGYARNDTVGTSYLEAQYESVLRGNDGRLDNYMDTDGNILKNPEEILGSRGNDLVLSIDMELQQLAKSAVENNVKKYQYNFIGEPDAYAVVMEPNTGEVLAMVGYNSDLGTFTNSFVVGSSIKGATVLAGLDYGVISPGQYVLDRTLNLPGGVSISSHSPLGYVNHLSALERSSNIYMAEIAMRIIGYAPGVSGTNWGNFYLGYDVLRSYYSQFGLGVKTEIDLPNESAGINGGNIAEPGKMLYLSFGQFDTYTPLQLAQYVSTIANGGYRIAPQVVKEIREPGEDKNELGSISQQLEPKVLNKLSMDESYIDEVKKGFYLVTHGSNGTAAGYFKNEPYDAAGKTGTAQVFVDGKEANNLTFVAYAPYDNPEVAVAVVVPGVSKSTSGINNEIAKDILGHYFDLKKERKGPMHYNDTSGNDDSDSDDQ</sequence>
<dbReference type="EMBL" id="FNPI01000004">
    <property type="protein sequence ID" value="SDY95039.1"/>
    <property type="molecule type" value="Genomic_DNA"/>
</dbReference>
<comment type="subcellular location">
    <subcellularLocation>
        <location evidence="2">Cell membrane</location>
    </subcellularLocation>
    <subcellularLocation>
        <location evidence="1">Membrane</location>
        <topology evidence="1">Single-pass membrane protein</topology>
    </subcellularLocation>
</comment>
<dbReference type="EC" id="3.4.16.4" evidence="5"/>
<dbReference type="Gene3D" id="3.90.1310.10">
    <property type="entry name" value="Penicillin-binding protein 2a (Domain 2)"/>
    <property type="match status" value="1"/>
</dbReference>
<accession>A0A1H3P3R1</accession>
<evidence type="ECO:0000256" key="15">
    <source>
        <dbReference type="SAM" id="Phobius"/>
    </source>
</evidence>
<keyword evidence="8" id="KW-0133">Cell shape</keyword>
<dbReference type="SUPFAM" id="SSF56601">
    <property type="entry name" value="beta-lactamase/transpeptidase-like"/>
    <property type="match status" value="1"/>
</dbReference>
<dbReference type="GO" id="GO:0071972">
    <property type="term" value="F:peptidoglycan L,D-transpeptidase activity"/>
    <property type="evidence" value="ECO:0007669"/>
    <property type="project" value="TreeGrafter"/>
</dbReference>
<dbReference type="InterPro" id="IPR050515">
    <property type="entry name" value="Beta-lactam/transpept"/>
</dbReference>
<name>A0A1H3P3R1_9BACI</name>
<feature type="domain" description="Penicillin-binding protein transpeptidase" evidence="16">
    <location>
        <begin position="335"/>
        <end position="645"/>
    </location>
</feature>
<keyword evidence="7 15" id="KW-0812">Transmembrane</keyword>
<dbReference type="InterPro" id="IPR036138">
    <property type="entry name" value="PBP_dimer_sf"/>
</dbReference>
<dbReference type="GO" id="GO:0009002">
    <property type="term" value="F:serine-type D-Ala-D-Ala carboxypeptidase activity"/>
    <property type="evidence" value="ECO:0007669"/>
    <property type="project" value="UniProtKB-EC"/>
</dbReference>
<keyword evidence="10 15" id="KW-1133">Transmembrane helix</keyword>
<protein>
    <recommendedName>
        <fullName evidence="5">serine-type D-Ala-D-Ala carboxypeptidase</fullName>
        <ecNumber evidence="5">3.4.16.4</ecNumber>
    </recommendedName>
</protein>
<keyword evidence="19" id="KW-1185">Reference proteome</keyword>
<dbReference type="Gene3D" id="3.40.710.10">
    <property type="entry name" value="DD-peptidase/beta-lactamase superfamily"/>
    <property type="match status" value="1"/>
</dbReference>
<evidence type="ECO:0000256" key="7">
    <source>
        <dbReference type="ARBA" id="ARBA00022692"/>
    </source>
</evidence>
<evidence type="ECO:0000256" key="9">
    <source>
        <dbReference type="ARBA" id="ARBA00022984"/>
    </source>
</evidence>
<evidence type="ECO:0000313" key="18">
    <source>
        <dbReference type="EMBL" id="SDY95039.1"/>
    </source>
</evidence>
<dbReference type="Proteomes" id="UP000198935">
    <property type="component" value="Unassembled WGS sequence"/>
</dbReference>
<evidence type="ECO:0000256" key="8">
    <source>
        <dbReference type="ARBA" id="ARBA00022960"/>
    </source>
</evidence>
<comment type="similarity">
    <text evidence="4">Belongs to the transpeptidase family.</text>
</comment>
<evidence type="ECO:0000259" key="16">
    <source>
        <dbReference type="Pfam" id="PF00905"/>
    </source>
</evidence>